<gene>
    <name evidence="3" type="ORF">QTG54_002054</name>
</gene>
<dbReference type="AlphaFoldDB" id="A0AAD8YJW1"/>
<dbReference type="GO" id="GO:0032259">
    <property type="term" value="P:methylation"/>
    <property type="evidence" value="ECO:0007669"/>
    <property type="project" value="UniProtKB-KW"/>
</dbReference>
<evidence type="ECO:0000256" key="1">
    <source>
        <dbReference type="ARBA" id="ARBA00022679"/>
    </source>
</evidence>
<keyword evidence="3" id="KW-0489">Methyltransferase</keyword>
<sequence>MEIKGKDSSAHTTLLKANQDHFDEQATKWDDDPEYVKVSRTSYATIMHHLGRFLSSRDDDHPPTNILNFGCGTGLLEDQLRYNVTSITGIDISDGMILRMNTKIQAESWMNVTALQMDILDEAQASLLPVQGFDMIISCYTFHHLQDVTAVGGALLKYLKPGGYLCIIDFAAASTENNDVHYHHTQHDHQQEQDEQQQTLGMKLSEAAKASIGSHDGFSKRFLIDYYQSVLDLQNVTVEDATPLNCDGIEYPTVIAYGQKKK</sequence>
<keyword evidence="1 3" id="KW-0808">Transferase</keyword>
<proteinExistence type="predicted"/>
<dbReference type="Proteomes" id="UP001224775">
    <property type="component" value="Unassembled WGS sequence"/>
</dbReference>
<organism evidence="3 4">
    <name type="scientific">Skeletonema marinoi</name>
    <dbReference type="NCBI Taxonomy" id="267567"/>
    <lineage>
        <taxon>Eukaryota</taxon>
        <taxon>Sar</taxon>
        <taxon>Stramenopiles</taxon>
        <taxon>Ochrophyta</taxon>
        <taxon>Bacillariophyta</taxon>
        <taxon>Coscinodiscophyceae</taxon>
        <taxon>Thalassiosirophycidae</taxon>
        <taxon>Thalassiosirales</taxon>
        <taxon>Skeletonemataceae</taxon>
        <taxon>Skeletonema</taxon>
        <taxon>Skeletonema marinoi-dohrnii complex</taxon>
    </lineage>
</organism>
<dbReference type="SUPFAM" id="SSF53335">
    <property type="entry name" value="S-adenosyl-L-methionine-dependent methyltransferases"/>
    <property type="match status" value="1"/>
</dbReference>
<dbReference type="InterPro" id="IPR029063">
    <property type="entry name" value="SAM-dependent_MTases_sf"/>
</dbReference>
<dbReference type="InterPro" id="IPR025714">
    <property type="entry name" value="Methyltranfer_dom"/>
</dbReference>
<accession>A0AAD8YJW1</accession>
<evidence type="ECO:0000259" key="2">
    <source>
        <dbReference type="Pfam" id="PF13847"/>
    </source>
</evidence>
<protein>
    <submittedName>
        <fullName evidence="3">Methyltransferase</fullName>
        <ecNumber evidence="3">2.1.1.-</ecNumber>
    </submittedName>
</protein>
<evidence type="ECO:0000313" key="4">
    <source>
        <dbReference type="Proteomes" id="UP001224775"/>
    </source>
</evidence>
<keyword evidence="4" id="KW-1185">Reference proteome</keyword>
<name>A0AAD8YJW1_9STRA</name>
<dbReference type="GO" id="GO:0008168">
    <property type="term" value="F:methyltransferase activity"/>
    <property type="evidence" value="ECO:0007669"/>
    <property type="project" value="UniProtKB-KW"/>
</dbReference>
<evidence type="ECO:0000313" key="3">
    <source>
        <dbReference type="EMBL" id="KAK1746710.1"/>
    </source>
</evidence>
<dbReference type="EMBL" id="JATAAI010000003">
    <property type="protein sequence ID" value="KAK1746710.1"/>
    <property type="molecule type" value="Genomic_DNA"/>
</dbReference>
<dbReference type="CDD" id="cd02440">
    <property type="entry name" value="AdoMet_MTases"/>
    <property type="match status" value="1"/>
</dbReference>
<dbReference type="Pfam" id="PF13847">
    <property type="entry name" value="Methyltransf_31"/>
    <property type="match status" value="1"/>
</dbReference>
<comment type="caution">
    <text evidence="3">The sequence shown here is derived from an EMBL/GenBank/DDBJ whole genome shotgun (WGS) entry which is preliminary data.</text>
</comment>
<feature type="domain" description="Methyltransferase" evidence="2">
    <location>
        <begin position="63"/>
        <end position="195"/>
    </location>
</feature>
<dbReference type="PANTHER" id="PTHR43861">
    <property type="entry name" value="TRANS-ACONITATE 2-METHYLTRANSFERASE-RELATED"/>
    <property type="match status" value="1"/>
</dbReference>
<reference evidence="3" key="1">
    <citation type="submission" date="2023-06" db="EMBL/GenBank/DDBJ databases">
        <title>Survivors Of The Sea: Transcriptome response of Skeletonema marinoi to long-term dormancy.</title>
        <authorList>
            <person name="Pinder M.I.M."/>
            <person name="Kourtchenko O."/>
            <person name="Robertson E.K."/>
            <person name="Larsson T."/>
            <person name="Maumus F."/>
            <person name="Osuna-Cruz C.M."/>
            <person name="Vancaester E."/>
            <person name="Stenow R."/>
            <person name="Vandepoele K."/>
            <person name="Ploug H."/>
            <person name="Bruchert V."/>
            <person name="Godhe A."/>
            <person name="Topel M."/>
        </authorList>
    </citation>
    <scope>NUCLEOTIDE SEQUENCE</scope>
    <source>
        <strain evidence="3">R05AC</strain>
    </source>
</reference>
<dbReference type="Gene3D" id="3.40.50.150">
    <property type="entry name" value="Vaccinia Virus protein VP39"/>
    <property type="match status" value="1"/>
</dbReference>
<dbReference type="EC" id="2.1.1.-" evidence="3"/>
<dbReference type="PANTHER" id="PTHR43861:SF3">
    <property type="entry name" value="PUTATIVE (AFU_ORTHOLOGUE AFUA_2G14390)-RELATED"/>
    <property type="match status" value="1"/>
</dbReference>